<feature type="transmembrane region" description="Helical" evidence="1">
    <location>
        <begin position="39"/>
        <end position="57"/>
    </location>
</feature>
<accession>A0ABY5Y3R6</accession>
<dbReference type="Pfam" id="PF19589">
    <property type="entry name" value="DUF6095"/>
    <property type="match status" value="1"/>
</dbReference>
<keyword evidence="1" id="KW-0812">Transmembrane</keyword>
<dbReference type="RefSeq" id="WP_260571136.1">
    <property type="nucleotide sequence ID" value="NZ_CP104205.1"/>
</dbReference>
<name>A0ABY5Y3R6_9FLAO</name>
<evidence type="ECO:0000313" key="3">
    <source>
        <dbReference type="Proteomes" id="UP001059209"/>
    </source>
</evidence>
<protein>
    <submittedName>
        <fullName evidence="2">DUF6095 family protein</fullName>
    </submittedName>
</protein>
<feature type="transmembrane region" description="Helical" evidence="1">
    <location>
        <begin position="12"/>
        <end position="33"/>
    </location>
</feature>
<dbReference type="InterPro" id="IPR046077">
    <property type="entry name" value="DUF6095"/>
</dbReference>
<dbReference type="EMBL" id="CP104205">
    <property type="protein sequence ID" value="UWX53650.1"/>
    <property type="molecule type" value="Genomic_DNA"/>
</dbReference>
<evidence type="ECO:0000256" key="1">
    <source>
        <dbReference type="SAM" id="Phobius"/>
    </source>
</evidence>
<dbReference type="Proteomes" id="UP001059209">
    <property type="component" value="Chromosome"/>
</dbReference>
<keyword evidence="1" id="KW-0472">Membrane</keyword>
<keyword evidence="1" id="KW-1133">Transmembrane helix</keyword>
<sequence>MRTDKEMMVKGIKKLAFTILLMFLAPVVIWQAFKNEGHPLYWPVLILGLLLAFYAIYSGFKGIQTVVDSLFGGKSKPKN</sequence>
<reference evidence="2" key="1">
    <citation type="submission" date="2022-09" db="EMBL/GenBank/DDBJ databases">
        <title>Maribacter litopenaei sp. nov., isolated from the intestinal tract of the Pacific White Shrimp, Litopenaeus vannamei.</title>
        <authorList>
            <person name="Kim S.Y."/>
            <person name="Hwang C.Y."/>
        </authorList>
    </citation>
    <scope>NUCLEOTIDE SEQUENCE</scope>
    <source>
        <strain evidence="2">HL-LV01</strain>
    </source>
</reference>
<keyword evidence="3" id="KW-1185">Reference proteome</keyword>
<evidence type="ECO:0000313" key="2">
    <source>
        <dbReference type="EMBL" id="UWX53650.1"/>
    </source>
</evidence>
<organism evidence="2 3">
    <name type="scientific">Maribacter litopenaei</name>
    <dbReference type="NCBI Taxonomy" id="2976127"/>
    <lineage>
        <taxon>Bacteria</taxon>
        <taxon>Pseudomonadati</taxon>
        <taxon>Bacteroidota</taxon>
        <taxon>Flavobacteriia</taxon>
        <taxon>Flavobacteriales</taxon>
        <taxon>Flavobacteriaceae</taxon>
        <taxon>Maribacter</taxon>
    </lineage>
</organism>
<proteinExistence type="predicted"/>
<gene>
    <name evidence="2" type="ORF">NYZ99_10720</name>
</gene>